<reference evidence="3 4" key="1">
    <citation type="submission" date="2015-04" db="EMBL/GenBank/DDBJ databases">
        <title>Complete genome sequence of Schizopora paradoxa KUC8140, a cosmopolitan wood degrader in East Asia.</title>
        <authorList>
            <consortium name="DOE Joint Genome Institute"/>
            <person name="Min B."/>
            <person name="Park H."/>
            <person name="Jang Y."/>
            <person name="Kim J.-J."/>
            <person name="Kim K.H."/>
            <person name="Pangilinan J."/>
            <person name="Lipzen A."/>
            <person name="Riley R."/>
            <person name="Grigoriev I.V."/>
            <person name="Spatafora J.W."/>
            <person name="Choi I.-G."/>
        </authorList>
    </citation>
    <scope>NUCLEOTIDE SEQUENCE [LARGE SCALE GENOMIC DNA]</scope>
    <source>
        <strain evidence="3 4">KUC8140</strain>
    </source>
</reference>
<accession>A0A0H2R1F1</accession>
<keyword evidence="4" id="KW-1185">Reference proteome</keyword>
<sequence length="321" mass="34630">MLLLRSLLALGTIGWSLKCAFASTETNVTVDDQTALNSTTVVYMPSTTWKQGDGCDFCSAQPNGSLAFDGTWHDASYTPGDKTVEISISFTGTAIYTFFIVPDLNSPATTNLNFTLDGELAGSFRHPLGNVSQFLYNVSTFGKAGLKNAPHTLIIASGGDTSSLLLFDYLVYTTEKHSVPIGEIVGPVVGGTAVIAIILAILFFRRKRKIRRISTSSRSTGPMDVMAERFEPDPYMIRGGDVERGPEKAGIRRAVVVPELLSDSDYTTTSETDTAGSPEQIIRRLNDLNAQREAITSRPLTVSSTGVVDPLPQYESVTRAG</sequence>
<proteinExistence type="predicted"/>
<organism evidence="3 4">
    <name type="scientific">Schizopora paradoxa</name>
    <dbReference type="NCBI Taxonomy" id="27342"/>
    <lineage>
        <taxon>Eukaryota</taxon>
        <taxon>Fungi</taxon>
        <taxon>Dikarya</taxon>
        <taxon>Basidiomycota</taxon>
        <taxon>Agaricomycotina</taxon>
        <taxon>Agaricomycetes</taxon>
        <taxon>Hymenochaetales</taxon>
        <taxon>Schizoporaceae</taxon>
        <taxon>Schizopora</taxon>
    </lineage>
</organism>
<evidence type="ECO:0000256" key="2">
    <source>
        <dbReference type="SAM" id="SignalP"/>
    </source>
</evidence>
<keyword evidence="2" id="KW-0732">Signal</keyword>
<dbReference type="OrthoDB" id="3245657at2759"/>
<gene>
    <name evidence="3" type="ORF">SCHPADRAFT_721328</name>
</gene>
<feature type="transmembrane region" description="Helical" evidence="1">
    <location>
        <begin position="184"/>
        <end position="204"/>
    </location>
</feature>
<dbReference type="AlphaFoldDB" id="A0A0H2R1F1"/>
<name>A0A0H2R1F1_9AGAM</name>
<protein>
    <submittedName>
        <fullName evidence="3">Uncharacterized protein</fullName>
    </submittedName>
</protein>
<dbReference type="InParanoid" id="A0A0H2R1F1"/>
<keyword evidence="1" id="KW-0812">Transmembrane</keyword>
<dbReference type="Proteomes" id="UP000053477">
    <property type="component" value="Unassembled WGS sequence"/>
</dbReference>
<feature type="signal peptide" evidence="2">
    <location>
        <begin position="1"/>
        <end position="22"/>
    </location>
</feature>
<keyword evidence="1" id="KW-1133">Transmembrane helix</keyword>
<dbReference type="STRING" id="27342.A0A0H2R1F1"/>
<evidence type="ECO:0000313" key="3">
    <source>
        <dbReference type="EMBL" id="KLO05554.1"/>
    </source>
</evidence>
<keyword evidence="1" id="KW-0472">Membrane</keyword>
<evidence type="ECO:0000256" key="1">
    <source>
        <dbReference type="SAM" id="Phobius"/>
    </source>
</evidence>
<feature type="chain" id="PRO_5005201428" evidence="2">
    <location>
        <begin position="23"/>
        <end position="321"/>
    </location>
</feature>
<dbReference type="EMBL" id="KQ086292">
    <property type="protein sequence ID" value="KLO05554.1"/>
    <property type="molecule type" value="Genomic_DNA"/>
</dbReference>
<evidence type="ECO:0000313" key="4">
    <source>
        <dbReference type="Proteomes" id="UP000053477"/>
    </source>
</evidence>